<comment type="caution">
    <text evidence="3">The sequence shown here is derived from an EMBL/GenBank/DDBJ whole genome shotgun (WGS) entry which is preliminary data.</text>
</comment>
<gene>
    <name evidence="3" type="ORF">Gogos_018459</name>
</gene>
<sequence>MEDLSKANAILLPLESVLAKDVSAMTEAMARERETKMEVSPIHGQAIYQSYGLRVREACQTFKPLVPSLTFSVKELHSLLTTLARTASLHAGNLHKALEGLGESQEVKSQSISLSRPDLASDATEYDERGGESISTSGSGSPKDLVGLTGLPLQEKEWISPPDSIGTSGTESSITSNGTSLSDSINDPIVEMMEKISLDSSQKKDNGDPNFVPSSESEYDEISHCGHRMSENMEVKNTNEVKSANEETNEHLKTVPSVNDEAVSAPLESSQPSNKVNLDVKFQGKDEVSTLGKIEVGDESHEASVPSTDTASRIARGKNAYAMSVLRRVEMKLDGRDITERREISIAEQVDYLLKQATSVDNLCSMYEDTTESLSRMASIGLQKRKKKEEREAWSPLAERTRCPYLRNEMKGICSNPVSEYISTGGALSSSWDSHIEVLSWSLFWLHLPPMQLGPMASWQTLDII</sequence>
<feature type="compositionally biased region" description="Low complexity" evidence="1">
    <location>
        <begin position="164"/>
        <end position="180"/>
    </location>
</feature>
<feature type="compositionally biased region" description="Basic and acidic residues" evidence="1">
    <location>
        <begin position="242"/>
        <end position="253"/>
    </location>
</feature>
<dbReference type="InterPro" id="IPR050517">
    <property type="entry name" value="DDR_Repair_Kinase"/>
</dbReference>
<accession>A0A7J9BE78</accession>
<dbReference type="Pfam" id="PF02260">
    <property type="entry name" value="FATC"/>
    <property type="match status" value="1"/>
</dbReference>
<dbReference type="PROSITE" id="PS51190">
    <property type="entry name" value="FATC"/>
    <property type="match status" value="1"/>
</dbReference>
<feature type="domain" description="FATC" evidence="2">
    <location>
        <begin position="342"/>
        <end position="398"/>
    </location>
</feature>
<dbReference type="OrthoDB" id="1671636at2759"/>
<dbReference type="AlphaFoldDB" id="A0A7J9BE78"/>
<evidence type="ECO:0000256" key="1">
    <source>
        <dbReference type="SAM" id="MobiDB-lite"/>
    </source>
</evidence>
<dbReference type="EMBL" id="JABEZY010000002">
    <property type="protein sequence ID" value="MBA0734558.1"/>
    <property type="molecule type" value="Genomic_DNA"/>
</dbReference>
<organism evidence="3 4">
    <name type="scientific">Gossypium gossypioides</name>
    <name type="common">Mexican cotton</name>
    <name type="synonym">Selera gossypioides</name>
    <dbReference type="NCBI Taxonomy" id="34282"/>
    <lineage>
        <taxon>Eukaryota</taxon>
        <taxon>Viridiplantae</taxon>
        <taxon>Streptophyta</taxon>
        <taxon>Embryophyta</taxon>
        <taxon>Tracheophyta</taxon>
        <taxon>Spermatophyta</taxon>
        <taxon>Magnoliopsida</taxon>
        <taxon>eudicotyledons</taxon>
        <taxon>Gunneridae</taxon>
        <taxon>Pentapetalae</taxon>
        <taxon>rosids</taxon>
        <taxon>malvids</taxon>
        <taxon>Malvales</taxon>
        <taxon>Malvaceae</taxon>
        <taxon>Malvoideae</taxon>
        <taxon>Gossypium</taxon>
    </lineage>
</organism>
<dbReference type="GO" id="GO:0000184">
    <property type="term" value="P:nuclear-transcribed mRNA catabolic process, nonsense-mediated decay"/>
    <property type="evidence" value="ECO:0007669"/>
    <property type="project" value="TreeGrafter"/>
</dbReference>
<dbReference type="Proteomes" id="UP000593579">
    <property type="component" value="Unassembled WGS sequence"/>
</dbReference>
<name>A0A7J9BE78_GOSGO</name>
<feature type="region of interest" description="Disordered" evidence="1">
    <location>
        <begin position="197"/>
        <end position="223"/>
    </location>
</feature>
<feature type="region of interest" description="Disordered" evidence="1">
    <location>
        <begin position="242"/>
        <end position="273"/>
    </location>
</feature>
<dbReference type="GO" id="GO:0005634">
    <property type="term" value="C:nucleus"/>
    <property type="evidence" value="ECO:0007669"/>
    <property type="project" value="TreeGrafter"/>
</dbReference>
<feature type="compositionally biased region" description="Low complexity" evidence="1">
    <location>
        <begin position="132"/>
        <end position="141"/>
    </location>
</feature>
<dbReference type="PANTHER" id="PTHR11139:SF71">
    <property type="entry name" value="SERINE_THREONINE-PROTEIN KINASE SMG1"/>
    <property type="match status" value="1"/>
</dbReference>
<dbReference type="InterPro" id="IPR003152">
    <property type="entry name" value="FATC_dom"/>
</dbReference>
<evidence type="ECO:0000313" key="3">
    <source>
        <dbReference type="EMBL" id="MBA0734558.1"/>
    </source>
</evidence>
<evidence type="ECO:0000313" key="4">
    <source>
        <dbReference type="Proteomes" id="UP000593579"/>
    </source>
</evidence>
<keyword evidence="4" id="KW-1185">Reference proteome</keyword>
<evidence type="ECO:0000259" key="2">
    <source>
        <dbReference type="PROSITE" id="PS51190"/>
    </source>
</evidence>
<dbReference type="GO" id="GO:0004674">
    <property type="term" value="F:protein serine/threonine kinase activity"/>
    <property type="evidence" value="ECO:0007669"/>
    <property type="project" value="TreeGrafter"/>
</dbReference>
<reference evidence="3 4" key="1">
    <citation type="journal article" date="2019" name="Genome Biol. Evol.">
        <title>Insights into the evolution of the New World diploid cottons (Gossypium, subgenus Houzingenia) based on genome sequencing.</title>
        <authorList>
            <person name="Grover C.E."/>
            <person name="Arick M.A. 2nd"/>
            <person name="Thrash A."/>
            <person name="Conover J.L."/>
            <person name="Sanders W.S."/>
            <person name="Peterson D.G."/>
            <person name="Frelichowski J.E."/>
            <person name="Scheffler J.A."/>
            <person name="Scheffler B.E."/>
            <person name="Wendel J.F."/>
        </authorList>
    </citation>
    <scope>NUCLEOTIDE SEQUENCE [LARGE SCALE GENOMIC DNA]</scope>
    <source>
        <strain evidence="3">5</strain>
        <tissue evidence="3">Leaf</tissue>
    </source>
</reference>
<feature type="compositionally biased region" description="Basic and acidic residues" evidence="1">
    <location>
        <begin position="197"/>
        <end position="207"/>
    </location>
</feature>
<proteinExistence type="predicted"/>
<feature type="region of interest" description="Disordered" evidence="1">
    <location>
        <begin position="105"/>
        <end position="185"/>
    </location>
</feature>
<dbReference type="PANTHER" id="PTHR11139">
    <property type="entry name" value="ATAXIA TELANGIECTASIA MUTATED ATM -RELATED"/>
    <property type="match status" value="1"/>
</dbReference>
<protein>
    <recommendedName>
        <fullName evidence="2">FATC domain-containing protein</fullName>
    </recommendedName>
</protein>